<keyword evidence="2 5" id="KW-0689">Ribosomal protein</keyword>
<accession>A0A511YTH3</accession>
<dbReference type="GO" id="GO:0015934">
    <property type="term" value="C:large ribosomal subunit"/>
    <property type="evidence" value="ECO:0007669"/>
    <property type="project" value="InterPro"/>
</dbReference>
<dbReference type="HAMAP" id="MF_00340">
    <property type="entry name" value="Ribosomal_bL32"/>
    <property type="match status" value="1"/>
</dbReference>
<comment type="caution">
    <text evidence="6">The sequence shown here is derived from an EMBL/GenBank/DDBJ whole genome shotgun (WGS) entry which is preliminary data.</text>
</comment>
<keyword evidence="3 5" id="KW-0687">Ribonucleoprotein</keyword>
<organism evidence="6 7">
    <name type="scientific">Actinotalea fermentans</name>
    <dbReference type="NCBI Taxonomy" id="43671"/>
    <lineage>
        <taxon>Bacteria</taxon>
        <taxon>Bacillati</taxon>
        <taxon>Actinomycetota</taxon>
        <taxon>Actinomycetes</taxon>
        <taxon>Micrococcales</taxon>
        <taxon>Cellulomonadaceae</taxon>
        <taxon>Actinotalea</taxon>
    </lineage>
</organism>
<dbReference type="AlphaFoldDB" id="A0A511YTH3"/>
<dbReference type="Proteomes" id="UP000321484">
    <property type="component" value="Unassembled WGS sequence"/>
</dbReference>
<dbReference type="SUPFAM" id="SSF57829">
    <property type="entry name" value="Zn-binding ribosomal proteins"/>
    <property type="match status" value="1"/>
</dbReference>
<dbReference type="OrthoDB" id="9807363at2"/>
<keyword evidence="7" id="KW-1185">Reference proteome</keyword>
<dbReference type="InterPro" id="IPR002677">
    <property type="entry name" value="Ribosomal_bL32"/>
</dbReference>
<dbReference type="PANTHER" id="PTHR35534:SF1">
    <property type="entry name" value="LARGE RIBOSOMAL SUBUNIT PROTEIN BL32"/>
    <property type="match status" value="1"/>
</dbReference>
<dbReference type="Pfam" id="PF01783">
    <property type="entry name" value="Ribosomal_L32p"/>
    <property type="match status" value="1"/>
</dbReference>
<name>A0A511YTH3_9CELL</name>
<reference evidence="6 7" key="1">
    <citation type="submission" date="2019-07" db="EMBL/GenBank/DDBJ databases">
        <title>Whole genome shotgun sequence of Actinotalea fermentans NBRC 105374.</title>
        <authorList>
            <person name="Hosoyama A."/>
            <person name="Uohara A."/>
            <person name="Ohji S."/>
            <person name="Ichikawa N."/>
        </authorList>
    </citation>
    <scope>NUCLEOTIDE SEQUENCE [LARGE SCALE GENOMIC DNA]</scope>
    <source>
        <strain evidence="6 7">NBRC 105374</strain>
    </source>
</reference>
<proteinExistence type="inferred from homology"/>
<dbReference type="PANTHER" id="PTHR35534">
    <property type="entry name" value="50S RIBOSOMAL PROTEIN L32"/>
    <property type="match status" value="1"/>
</dbReference>
<comment type="similarity">
    <text evidence="1 5">Belongs to the bacterial ribosomal protein bL32 family.</text>
</comment>
<evidence type="ECO:0000313" key="7">
    <source>
        <dbReference type="Proteomes" id="UP000321484"/>
    </source>
</evidence>
<protein>
    <recommendedName>
        <fullName evidence="4 5">Large ribosomal subunit protein bL32</fullName>
    </recommendedName>
</protein>
<dbReference type="InterPro" id="IPR044957">
    <property type="entry name" value="Ribosomal_bL32_bact"/>
</dbReference>
<dbReference type="GO" id="GO:0006412">
    <property type="term" value="P:translation"/>
    <property type="evidence" value="ECO:0007669"/>
    <property type="project" value="UniProtKB-UniRule"/>
</dbReference>
<evidence type="ECO:0000256" key="1">
    <source>
        <dbReference type="ARBA" id="ARBA00008560"/>
    </source>
</evidence>
<dbReference type="InterPro" id="IPR011332">
    <property type="entry name" value="Ribosomal_zn-bd"/>
</dbReference>
<evidence type="ECO:0000256" key="5">
    <source>
        <dbReference type="HAMAP-Rule" id="MF_00340"/>
    </source>
</evidence>
<gene>
    <name evidence="5 6" type="primary">rpmF</name>
    <name evidence="6" type="ORF">AFE02nite_02230</name>
</gene>
<evidence type="ECO:0000256" key="3">
    <source>
        <dbReference type="ARBA" id="ARBA00023274"/>
    </source>
</evidence>
<dbReference type="GO" id="GO:0003735">
    <property type="term" value="F:structural constituent of ribosome"/>
    <property type="evidence" value="ECO:0007669"/>
    <property type="project" value="InterPro"/>
</dbReference>
<evidence type="ECO:0000256" key="4">
    <source>
        <dbReference type="ARBA" id="ARBA00035178"/>
    </source>
</evidence>
<dbReference type="RefSeq" id="WP_034247296.1">
    <property type="nucleotide sequence ID" value="NZ_BJYK01000001.1"/>
</dbReference>
<evidence type="ECO:0000256" key="2">
    <source>
        <dbReference type="ARBA" id="ARBA00022980"/>
    </source>
</evidence>
<sequence>MAVPKRRMSRANTRARRSQWKTTAAQLVACPRCKAPRLPHAACPACGAYNGRQYVEALKTEHEVR</sequence>
<evidence type="ECO:0000313" key="6">
    <source>
        <dbReference type="EMBL" id="GEN78489.1"/>
    </source>
</evidence>
<dbReference type="NCBIfam" id="TIGR01031">
    <property type="entry name" value="rpmF_bact"/>
    <property type="match status" value="1"/>
</dbReference>
<dbReference type="EMBL" id="BJYK01000001">
    <property type="protein sequence ID" value="GEN78489.1"/>
    <property type="molecule type" value="Genomic_DNA"/>
</dbReference>